<dbReference type="AlphaFoldDB" id="A0AAN7T396"/>
<dbReference type="Proteomes" id="UP001309876">
    <property type="component" value="Unassembled WGS sequence"/>
</dbReference>
<dbReference type="PANTHER" id="PTHR39611:SF2">
    <property type="entry name" value="HYDROXYPROLINE-RICH GLYCOPROTEIN DZ-HRGP"/>
    <property type="match status" value="1"/>
</dbReference>
<feature type="compositionally biased region" description="Polar residues" evidence="1">
    <location>
        <begin position="365"/>
        <end position="377"/>
    </location>
</feature>
<feature type="compositionally biased region" description="Basic residues" evidence="1">
    <location>
        <begin position="297"/>
        <end position="308"/>
    </location>
</feature>
<feature type="compositionally biased region" description="Polar residues" evidence="1">
    <location>
        <begin position="427"/>
        <end position="453"/>
    </location>
</feature>
<feature type="domain" description="DUF7514" evidence="2">
    <location>
        <begin position="18"/>
        <end position="171"/>
    </location>
</feature>
<dbReference type="Pfam" id="PF24355">
    <property type="entry name" value="DUF7514"/>
    <property type="match status" value="1"/>
</dbReference>
<feature type="compositionally biased region" description="Polar residues" evidence="1">
    <location>
        <begin position="329"/>
        <end position="340"/>
    </location>
</feature>
<dbReference type="PANTHER" id="PTHR39611">
    <property type="entry name" value="HYDROXYPROLINE-RICH GLYCOPROTEIN DZ-HRGP-RELATED"/>
    <property type="match status" value="1"/>
</dbReference>
<comment type="caution">
    <text evidence="3">The sequence shown here is derived from an EMBL/GenBank/DDBJ whole genome shotgun (WGS) entry which is preliminary data.</text>
</comment>
<feature type="region of interest" description="Disordered" evidence="1">
    <location>
        <begin position="528"/>
        <end position="567"/>
    </location>
</feature>
<evidence type="ECO:0000256" key="1">
    <source>
        <dbReference type="SAM" id="MobiDB-lite"/>
    </source>
</evidence>
<dbReference type="InterPro" id="IPR055936">
    <property type="entry name" value="DUF7514"/>
</dbReference>
<evidence type="ECO:0000313" key="4">
    <source>
        <dbReference type="Proteomes" id="UP001309876"/>
    </source>
</evidence>
<sequence>MSRVPNQNGSDCSINWEYFIGHNKAASPQFDELCRGLASVIRKLEPARDFDLSPNRLANFYRACGADFDELFKNTGEHGLSFLYRTLGCYHSLQPTRNAFEAPSIPCLTEDGYVRWQTLQLLLCPDEHAAIVQKAVELYDVPRRAGIAFPKTVPRECFPARPDADMEKWHRFVTSQINADHYQRRLKFSPYQSPNIDGINSSGGYFPKAPPVRRPSNVRRGESRSDEELARLEAAREAARRRSSVPDIASPGGTLYSEKEAARKTRSRSANRPVSDGHRYQPPPGPDKVYTPASNHRSSHSVSSHRHSSSSVSVDRSSGRNQRSRRDASSGSRVDTASDVSSEDSYHARPPRPAEEENSQRRTRWGTSLMPSFFLSNSKRRHSSDGRVPTLQDQKRSPRRGNSIRKYRTEAVEQPPPNRQFDPPQDRASSNVRFVKVPSNSGPAQRPSETAHQQPIPPPSSYRYPEPQPYFPPPQAPGSNVPNIHYIQPTPPPLPLQTGPGQPVSMTSNHFEARKQGVPIRLSTVSGVNGRRYAPSDARNNVDPSPVMTNRRHRTSSMRQPAMSTTM</sequence>
<organism evidence="3 4">
    <name type="scientific">Lithohypha guttulata</name>
    <dbReference type="NCBI Taxonomy" id="1690604"/>
    <lineage>
        <taxon>Eukaryota</taxon>
        <taxon>Fungi</taxon>
        <taxon>Dikarya</taxon>
        <taxon>Ascomycota</taxon>
        <taxon>Pezizomycotina</taxon>
        <taxon>Eurotiomycetes</taxon>
        <taxon>Chaetothyriomycetidae</taxon>
        <taxon>Chaetothyriales</taxon>
        <taxon>Trichomeriaceae</taxon>
        <taxon>Lithohypha</taxon>
    </lineage>
</organism>
<evidence type="ECO:0000259" key="2">
    <source>
        <dbReference type="Pfam" id="PF24355"/>
    </source>
</evidence>
<name>A0AAN7T396_9EURO</name>
<feature type="compositionally biased region" description="Basic and acidic residues" evidence="1">
    <location>
        <begin position="344"/>
        <end position="360"/>
    </location>
</feature>
<accession>A0AAN7T396</accession>
<feature type="region of interest" description="Disordered" evidence="1">
    <location>
        <begin position="199"/>
        <end position="503"/>
    </location>
</feature>
<feature type="compositionally biased region" description="Polar residues" evidence="1">
    <location>
        <begin position="557"/>
        <end position="567"/>
    </location>
</feature>
<feature type="compositionally biased region" description="Pro residues" evidence="1">
    <location>
        <begin position="455"/>
        <end position="476"/>
    </location>
</feature>
<protein>
    <recommendedName>
        <fullName evidence="2">DUF7514 domain-containing protein</fullName>
    </recommendedName>
</protein>
<reference evidence="3 4" key="1">
    <citation type="submission" date="2023-08" db="EMBL/GenBank/DDBJ databases">
        <title>Black Yeasts Isolated from many extreme environments.</title>
        <authorList>
            <person name="Coleine C."/>
            <person name="Stajich J.E."/>
            <person name="Selbmann L."/>
        </authorList>
    </citation>
    <scope>NUCLEOTIDE SEQUENCE [LARGE SCALE GENOMIC DNA]</scope>
    <source>
        <strain evidence="3 4">CCFEE 5910</strain>
    </source>
</reference>
<gene>
    <name evidence="3" type="ORF">LTR05_004318</name>
</gene>
<feature type="compositionally biased region" description="Basic and acidic residues" evidence="1">
    <location>
        <begin position="219"/>
        <end position="240"/>
    </location>
</feature>
<proteinExistence type="predicted"/>
<feature type="compositionally biased region" description="Basic residues" evidence="1">
    <location>
        <begin position="397"/>
        <end position="406"/>
    </location>
</feature>
<dbReference type="EMBL" id="JAVRRJ010000003">
    <property type="protein sequence ID" value="KAK5087147.1"/>
    <property type="molecule type" value="Genomic_DNA"/>
</dbReference>
<evidence type="ECO:0000313" key="3">
    <source>
        <dbReference type="EMBL" id="KAK5087147.1"/>
    </source>
</evidence>
<keyword evidence="4" id="KW-1185">Reference proteome</keyword>